<gene>
    <name evidence="1" type="ORF">E5163_16840</name>
</gene>
<name>A0A4S2GR76_9PROT</name>
<organism evidence="1 2">
    <name type="scientific">Marinicauda algicola</name>
    <dbReference type="NCBI Taxonomy" id="2029849"/>
    <lineage>
        <taxon>Bacteria</taxon>
        <taxon>Pseudomonadati</taxon>
        <taxon>Pseudomonadota</taxon>
        <taxon>Alphaproteobacteria</taxon>
        <taxon>Maricaulales</taxon>
        <taxon>Maricaulaceae</taxon>
        <taxon>Marinicauda</taxon>
    </lineage>
</organism>
<dbReference type="AlphaFoldDB" id="A0A4S2GR76"/>
<evidence type="ECO:0000313" key="1">
    <source>
        <dbReference type="EMBL" id="TGY85427.1"/>
    </source>
</evidence>
<keyword evidence="2" id="KW-1185">Reference proteome</keyword>
<proteinExistence type="predicted"/>
<feature type="non-terminal residue" evidence="1">
    <location>
        <position position="102"/>
    </location>
</feature>
<accession>A0A4S2GR76</accession>
<comment type="caution">
    <text evidence="1">The sequence shown here is derived from an EMBL/GenBank/DDBJ whole genome shotgun (WGS) entry which is preliminary data.</text>
</comment>
<protein>
    <submittedName>
        <fullName evidence="1">Peptidase</fullName>
    </submittedName>
</protein>
<feature type="non-terminal residue" evidence="1">
    <location>
        <position position="1"/>
    </location>
</feature>
<dbReference type="Proteomes" id="UP000308054">
    <property type="component" value="Unassembled WGS sequence"/>
</dbReference>
<dbReference type="EMBL" id="SRXW01000083">
    <property type="protein sequence ID" value="TGY85427.1"/>
    <property type="molecule type" value="Genomic_DNA"/>
</dbReference>
<evidence type="ECO:0000313" key="2">
    <source>
        <dbReference type="Proteomes" id="UP000308054"/>
    </source>
</evidence>
<reference evidence="1 2" key="1">
    <citation type="journal article" date="2017" name="Int. J. Syst. Evol. Microbiol.">
        <title>Marinicauda algicola sp. nov., isolated from a marine red alga Rhodosorus marinus.</title>
        <authorList>
            <person name="Jeong S.E."/>
            <person name="Jeon S.H."/>
            <person name="Chun B.H."/>
            <person name="Kim D.W."/>
            <person name="Jeon C.O."/>
        </authorList>
    </citation>
    <scope>NUCLEOTIDE SEQUENCE [LARGE SCALE GENOMIC DNA]</scope>
    <source>
        <strain evidence="1 2">JCM 31718</strain>
    </source>
</reference>
<sequence length="102" mass="11185">LIASRQGAYWAQEAFLGLEAADDEDEGEGEDVADQTRYVRYDFAELDVRDAEHVIGGALFETDLDITHPLGFGLLDRSLAVNRNTTATLVRPEGDPYAVVAE</sequence>